<protein>
    <submittedName>
        <fullName evidence="3">Glycosyl transferase group 1</fullName>
    </submittedName>
</protein>
<proteinExistence type="predicted"/>
<dbReference type="HOGENOM" id="CLU_009583_35_1_5"/>
<dbReference type="PhylomeDB" id="A7ILY4"/>
<dbReference type="Gene3D" id="3.40.50.2000">
    <property type="entry name" value="Glycogen Phosphorylase B"/>
    <property type="match status" value="2"/>
</dbReference>
<dbReference type="eggNOG" id="COG0438">
    <property type="taxonomic scope" value="Bacteria"/>
</dbReference>
<evidence type="ECO:0000313" key="3">
    <source>
        <dbReference type="EMBL" id="ABS69027.1"/>
    </source>
</evidence>
<keyword evidence="4" id="KW-1185">Reference proteome</keyword>
<gene>
    <name evidence="3" type="ordered locus">Xaut_3802</name>
</gene>
<dbReference type="EMBL" id="CP000781">
    <property type="protein sequence ID" value="ABS69027.1"/>
    <property type="molecule type" value="Genomic_DNA"/>
</dbReference>
<dbReference type="KEGG" id="xau:Xaut_3802"/>
<dbReference type="Pfam" id="PF13439">
    <property type="entry name" value="Glyco_transf_4"/>
    <property type="match status" value="1"/>
</dbReference>
<evidence type="ECO:0000259" key="1">
    <source>
        <dbReference type="Pfam" id="PF00534"/>
    </source>
</evidence>
<organism evidence="3 4">
    <name type="scientific">Xanthobacter autotrophicus (strain ATCC BAA-1158 / Py2)</name>
    <dbReference type="NCBI Taxonomy" id="78245"/>
    <lineage>
        <taxon>Bacteria</taxon>
        <taxon>Pseudomonadati</taxon>
        <taxon>Pseudomonadota</taxon>
        <taxon>Alphaproteobacteria</taxon>
        <taxon>Hyphomicrobiales</taxon>
        <taxon>Xanthobacteraceae</taxon>
        <taxon>Xanthobacter</taxon>
    </lineage>
</organism>
<name>A7ILY4_XANP2</name>
<evidence type="ECO:0000259" key="2">
    <source>
        <dbReference type="Pfam" id="PF13439"/>
    </source>
</evidence>
<reference evidence="3 4" key="1">
    <citation type="submission" date="2007-07" db="EMBL/GenBank/DDBJ databases">
        <title>Complete sequence of chromosome of Xanthobacter autotrophicus Py2.</title>
        <authorList>
            <consortium name="US DOE Joint Genome Institute"/>
            <person name="Copeland A."/>
            <person name="Lucas S."/>
            <person name="Lapidus A."/>
            <person name="Barry K."/>
            <person name="Glavina del Rio T."/>
            <person name="Hammon N."/>
            <person name="Israni S."/>
            <person name="Dalin E."/>
            <person name="Tice H."/>
            <person name="Pitluck S."/>
            <person name="Sims D."/>
            <person name="Brettin T."/>
            <person name="Bruce D."/>
            <person name="Detter J.C."/>
            <person name="Han C."/>
            <person name="Tapia R."/>
            <person name="Brainard J."/>
            <person name="Schmutz J."/>
            <person name="Larimer F."/>
            <person name="Land M."/>
            <person name="Hauser L."/>
            <person name="Kyrpides N."/>
            <person name="Kim E."/>
            <person name="Ensigns S.A."/>
            <person name="Richardson P."/>
        </authorList>
    </citation>
    <scope>NUCLEOTIDE SEQUENCE [LARGE SCALE GENOMIC DNA]</scope>
    <source>
        <strain evidence="4">ATCC BAA-1158 / Py2</strain>
    </source>
</reference>
<dbReference type="GO" id="GO:0016757">
    <property type="term" value="F:glycosyltransferase activity"/>
    <property type="evidence" value="ECO:0007669"/>
    <property type="project" value="InterPro"/>
</dbReference>
<dbReference type="SUPFAM" id="SSF53756">
    <property type="entry name" value="UDP-Glycosyltransferase/glycogen phosphorylase"/>
    <property type="match status" value="1"/>
</dbReference>
<dbReference type="Proteomes" id="UP000002417">
    <property type="component" value="Chromosome"/>
</dbReference>
<dbReference type="InterPro" id="IPR001296">
    <property type="entry name" value="Glyco_trans_1"/>
</dbReference>
<dbReference type="Pfam" id="PF00534">
    <property type="entry name" value="Glycos_transf_1"/>
    <property type="match status" value="1"/>
</dbReference>
<feature type="domain" description="Glycosyltransferase subfamily 4-like N-terminal" evidence="2">
    <location>
        <begin position="33"/>
        <end position="144"/>
    </location>
</feature>
<dbReference type="CAZy" id="GT4">
    <property type="family name" value="Glycosyltransferase Family 4"/>
</dbReference>
<dbReference type="AlphaFoldDB" id="A7ILY4"/>
<sequence>MPHFPDEGPKPVTAHALRVALFVHAFFPEHIYGTESYTLALARQLQALGHSPVVITAVSPGEPPQMSEVERYTIGDIPVLRIDRNLSPPRNAREEYDMPALAPLLERLLREIRPDVAHVCHLGNFSVVLPQVTEALGIPTFATLTDFFNLCLNSLLQLPDGGLCAGPDARRLNCMTCGILMRRSERPSPFWAALAHPAVHHLAALAGTRLAPLLPPPLGTDARAVIRRPKAFTAAMGRYQAAIAPTRYLKDTFEANGVTLPLVHSAFGIDIDRRPKPPAGDRPVRFGFIGQILMHKGPHLLLQALRLLPVDAFTLDIWGSDKLYPDYARDLRSVARSMPVSFNAPFAEHRMAEVLSQVDVLVLPSTWFENGPLTLLKALATHTPVVVSDVPGMTEFIQEGIDGFAFPRGDVDALAAVLRRFVEAPDLARRMSAATAYPRTERAMALEVLDLYARFGGRPAPVAGAA</sequence>
<keyword evidence="3" id="KW-0808">Transferase</keyword>
<accession>A7ILY4</accession>
<evidence type="ECO:0000313" key="4">
    <source>
        <dbReference type="Proteomes" id="UP000002417"/>
    </source>
</evidence>
<dbReference type="STRING" id="78245.Xaut_3802"/>
<dbReference type="PANTHER" id="PTHR12526">
    <property type="entry name" value="GLYCOSYLTRANSFERASE"/>
    <property type="match status" value="1"/>
</dbReference>
<dbReference type="InterPro" id="IPR028098">
    <property type="entry name" value="Glyco_trans_4-like_N"/>
</dbReference>
<feature type="domain" description="Glycosyl transferase family 1" evidence="1">
    <location>
        <begin position="275"/>
        <end position="434"/>
    </location>
</feature>
<dbReference type="PANTHER" id="PTHR12526:SF638">
    <property type="entry name" value="SPORE COAT PROTEIN SA"/>
    <property type="match status" value="1"/>
</dbReference>